<proteinExistence type="predicted"/>
<organism evidence="2">
    <name type="scientific">uncultured Solirubrobacterales bacterium</name>
    <dbReference type="NCBI Taxonomy" id="768556"/>
    <lineage>
        <taxon>Bacteria</taxon>
        <taxon>Bacillati</taxon>
        <taxon>Actinomycetota</taxon>
        <taxon>Thermoleophilia</taxon>
        <taxon>Solirubrobacterales</taxon>
        <taxon>environmental samples</taxon>
    </lineage>
</organism>
<feature type="compositionally biased region" description="Low complexity" evidence="1">
    <location>
        <begin position="25"/>
        <end position="36"/>
    </location>
</feature>
<feature type="compositionally biased region" description="Basic and acidic residues" evidence="1">
    <location>
        <begin position="159"/>
        <end position="175"/>
    </location>
</feature>
<feature type="compositionally biased region" description="Basic residues" evidence="1">
    <location>
        <begin position="74"/>
        <end position="99"/>
    </location>
</feature>
<sequence length="250" mass="27679">DPGDRHRTGRAPDLRDHARAVARLLRPARGAAVARARQARRLGLRDGPRRRHRRRRRSEARLDRPEPRSGLRRERARRRHRSRARVLRGTPGRRARGRRVGLPARVPGLEPARPRRSRGRARLRPRADRLSALRRRRLRRAERPAVGDGLSGRHRADHRPRPPDADLRDAGHGARDGGAVEPPRSVRARCAVRPVPGDRGRGAVPDRVHPAQRLGAGGADDRAGDQRGDGGRGLGVDRVARAGGAPCDGV</sequence>
<protein>
    <submittedName>
        <fullName evidence="2">Prolipoprotein diacylglyceryl transferase</fullName>
    </submittedName>
</protein>
<feature type="compositionally biased region" description="Basic and acidic residues" evidence="1">
    <location>
        <begin position="219"/>
        <end position="230"/>
    </location>
</feature>
<name>A0A6J4TEI5_9ACTN</name>
<feature type="region of interest" description="Disordered" evidence="1">
    <location>
        <begin position="25"/>
        <end position="250"/>
    </location>
</feature>
<keyword evidence="2" id="KW-0449">Lipoprotein</keyword>
<dbReference type="GO" id="GO:0016740">
    <property type="term" value="F:transferase activity"/>
    <property type="evidence" value="ECO:0007669"/>
    <property type="project" value="UniProtKB-KW"/>
</dbReference>
<dbReference type="AlphaFoldDB" id="A0A6J4TEI5"/>
<feature type="non-terminal residue" evidence="2">
    <location>
        <position position="250"/>
    </location>
</feature>
<feature type="non-terminal residue" evidence="2">
    <location>
        <position position="1"/>
    </location>
</feature>
<accession>A0A6J4TEI5</accession>
<evidence type="ECO:0000256" key="1">
    <source>
        <dbReference type="SAM" id="MobiDB-lite"/>
    </source>
</evidence>
<feature type="compositionally biased region" description="Basic residues" evidence="1">
    <location>
        <begin position="37"/>
        <end position="58"/>
    </location>
</feature>
<keyword evidence="2" id="KW-0808">Transferase</keyword>
<dbReference type="EMBL" id="CADCVU010000215">
    <property type="protein sequence ID" value="CAA9521378.1"/>
    <property type="molecule type" value="Genomic_DNA"/>
</dbReference>
<feature type="compositionally biased region" description="Low complexity" evidence="1">
    <location>
        <begin position="100"/>
        <end position="111"/>
    </location>
</feature>
<gene>
    <name evidence="2" type="ORF">AVDCRST_MAG45-2526</name>
</gene>
<feature type="compositionally biased region" description="Basic residues" evidence="1">
    <location>
        <begin position="114"/>
        <end position="124"/>
    </location>
</feature>
<reference evidence="2" key="1">
    <citation type="submission" date="2020-02" db="EMBL/GenBank/DDBJ databases">
        <authorList>
            <person name="Meier V. D."/>
        </authorList>
    </citation>
    <scope>NUCLEOTIDE SEQUENCE</scope>
    <source>
        <strain evidence="2">AVDCRST_MAG45</strain>
    </source>
</reference>
<feature type="compositionally biased region" description="Basic and acidic residues" evidence="1">
    <location>
        <begin position="59"/>
        <end position="73"/>
    </location>
</feature>
<feature type="compositionally biased region" description="Low complexity" evidence="1">
    <location>
        <begin position="241"/>
        <end position="250"/>
    </location>
</feature>
<feature type="compositionally biased region" description="Basic and acidic residues" evidence="1">
    <location>
        <begin position="196"/>
        <end position="209"/>
    </location>
</feature>
<evidence type="ECO:0000313" key="2">
    <source>
        <dbReference type="EMBL" id="CAA9521378.1"/>
    </source>
</evidence>